<protein>
    <recommendedName>
        <fullName evidence="10">AXH domain-containing protein</fullName>
    </recommendedName>
</protein>
<feature type="compositionally biased region" description="Polar residues" evidence="9">
    <location>
        <begin position="603"/>
        <end position="622"/>
    </location>
</feature>
<proteinExistence type="inferred from homology"/>
<reference evidence="11" key="1">
    <citation type="submission" date="2023-08" db="EMBL/GenBank/DDBJ databases">
        <title>Pelteobagrus vachellii genome.</title>
        <authorList>
            <person name="Liu H."/>
        </authorList>
    </citation>
    <scope>NUCLEOTIDE SEQUENCE</scope>
    <source>
        <strain evidence="11">PRFRI_2022a</strain>
        <tissue evidence="11">Muscle</tissue>
    </source>
</reference>
<feature type="compositionally biased region" description="Basic and acidic residues" evidence="9">
    <location>
        <begin position="271"/>
        <end position="284"/>
    </location>
</feature>
<evidence type="ECO:0000313" key="12">
    <source>
        <dbReference type="Proteomes" id="UP001187315"/>
    </source>
</evidence>
<keyword evidence="5" id="KW-0805">Transcription regulation</keyword>
<feature type="compositionally biased region" description="Low complexity" evidence="9">
    <location>
        <begin position="22"/>
        <end position="37"/>
    </location>
</feature>
<keyword evidence="12" id="KW-1185">Reference proteome</keyword>
<dbReference type="InterPro" id="IPR020997">
    <property type="entry name" value="Ataxin-1_N"/>
</dbReference>
<evidence type="ECO:0000256" key="4">
    <source>
        <dbReference type="ARBA" id="ARBA00022553"/>
    </source>
</evidence>
<evidence type="ECO:0000256" key="3">
    <source>
        <dbReference type="ARBA" id="ARBA00022491"/>
    </source>
</evidence>
<feature type="compositionally biased region" description="Basic and acidic residues" evidence="9">
    <location>
        <begin position="663"/>
        <end position="676"/>
    </location>
</feature>
<feature type="compositionally biased region" description="Basic and acidic residues" evidence="9">
    <location>
        <begin position="638"/>
        <end position="653"/>
    </location>
</feature>
<sequence>MKPAHERNQECLPPKKRDLPVNNASNVPNNSSSSSSNTGGGGGGGDEALSLSQSSGASGEAQGGSGGSEWVRSQPNLHYGVEGPESMAPGLAVDQYSMLYKVAVPSVTYSPTSLHPVLGHISPAYTVPSQLLQHTGMHYPPLGYAPIPQFVSPPYATAVPYAVPPGFVPSSLIQAQSHLVPYPSVIQEGVVSSPPQHQVSAHTYAKVAAAGGVPLVLASEQAATSSSSSSSSSQQQTLGTIGMIPTADRIPVFYHTSPSDRTVQHQSGSMEQDREVNGRDRENGRDCMQDVVYVVRNAAVRPQHGPAMDLQDRKICRQEGRASPGHRSTPDTDLEVQQVVGRLASPVRGVSRREGAHGSLQSSQSSREVQGESRTAYGSHSANQLEPRASLHPQQTAQPGHAVILPNGQPVLMPLDYHHHPQAQPNNDITAETVQHKISDVAGVAERVVAVELPAAPAISAVPPPSHFTKGAIIQLATGELKRVEDLQTQDFVRSAEASTGLKIDSSMVVDIRPSTQRPGLIALRFAVGECQSKVSIDVPPEHPFFVFGQGWSSCSPEHTAQLYGLACHHLQVGDVCVSITLQQHSPAHQKPPSVSQQPQQPTHSRTSTKANSMSGASSSQPMGPPAPQNPRSLGQIRMERVQRERADKDEPFKLSTSGHGDVPARPDRTSAEHTRSQSSYYLHTEAHGTSQRRWSTPGFQRYPVKREEGGLAVPPGSSRPSFIPQEVKLSIEGRSNAGK</sequence>
<dbReference type="PANTHER" id="PTHR13392:SF6">
    <property type="entry name" value="ATAXIN-1-LIKE"/>
    <property type="match status" value="1"/>
</dbReference>
<dbReference type="PANTHER" id="PTHR13392">
    <property type="entry name" value="ATAXIN 1"/>
    <property type="match status" value="1"/>
</dbReference>
<dbReference type="InterPro" id="IPR036096">
    <property type="entry name" value="Ataxin_AXH_dom_sf"/>
</dbReference>
<evidence type="ECO:0000256" key="1">
    <source>
        <dbReference type="ARBA" id="ARBA00004123"/>
    </source>
</evidence>
<comment type="similarity">
    <text evidence="2">Belongs to the ATXN1 family.</text>
</comment>
<feature type="compositionally biased region" description="Polar residues" evidence="9">
    <location>
        <begin position="677"/>
        <end position="698"/>
    </location>
</feature>
<dbReference type="Pfam" id="PF12547">
    <property type="entry name" value="ATXN-1_C"/>
    <property type="match status" value="1"/>
</dbReference>
<feature type="region of interest" description="Disordered" evidence="9">
    <location>
        <begin position="1"/>
        <end position="82"/>
    </location>
</feature>
<dbReference type="Proteomes" id="UP001187315">
    <property type="component" value="Unassembled WGS sequence"/>
</dbReference>
<evidence type="ECO:0000256" key="8">
    <source>
        <dbReference type="ARBA" id="ARBA00023242"/>
    </source>
</evidence>
<comment type="caution">
    <text evidence="11">The sequence shown here is derived from an EMBL/GenBank/DDBJ whole genome shotgun (WGS) entry which is preliminary data.</text>
</comment>
<feature type="compositionally biased region" description="Polar residues" evidence="9">
    <location>
        <begin position="258"/>
        <end position="270"/>
    </location>
</feature>
<dbReference type="AlphaFoldDB" id="A0AA88NXU5"/>
<keyword evidence="7" id="KW-0804">Transcription</keyword>
<feature type="region of interest" description="Disordered" evidence="9">
    <location>
        <begin position="584"/>
        <end position="698"/>
    </location>
</feature>
<feature type="region of interest" description="Disordered" evidence="9">
    <location>
        <begin position="345"/>
        <end position="407"/>
    </location>
</feature>
<evidence type="ECO:0000256" key="5">
    <source>
        <dbReference type="ARBA" id="ARBA00023015"/>
    </source>
</evidence>
<feature type="region of interest" description="Disordered" evidence="9">
    <location>
        <begin position="258"/>
        <end position="284"/>
    </location>
</feature>
<evidence type="ECO:0000256" key="6">
    <source>
        <dbReference type="ARBA" id="ARBA00023125"/>
    </source>
</evidence>
<feature type="compositionally biased region" description="Polar residues" evidence="9">
    <location>
        <begin position="359"/>
        <end position="384"/>
    </location>
</feature>
<evidence type="ECO:0000256" key="2">
    <source>
        <dbReference type="ARBA" id="ARBA00007348"/>
    </source>
</evidence>
<keyword evidence="4" id="KW-0597">Phosphoprotein</keyword>
<dbReference type="Gene3D" id="2.170.16.10">
    <property type="entry name" value="Hedgehog/Intein (Hint) domain"/>
    <property type="match status" value="1"/>
</dbReference>
<comment type="subcellular location">
    <subcellularLocation>
        <location evidence="1">Nucleus</location>
    </subcellularLocation>
</comment>
<evidence type="ECO:0000256" key="9">
    <source>
        <dbReference type="SAM" id="MobiDB-lite"/>
    </source>
</evidence>
<dbReference type="EMBL" id="JAVHJS010000001">
    <property type="protein sequence ID" value="KAK2869618.1"/>
    <property type="molecule type" value="Genomic_DNA"/>
</dbReference>
<dbReference type="GO" id="GO:0005634">
    <property type="term" value="C:nucleus"/>
    <property type="evidence" value="ECO:0007669"/>
    <property type="project" value="UniProtKB-SubCell"/>
</dbReference>
<accession>A0AA88NXU5</accession>
<dbReference type="SUPFAM" id="SSF102031">
    <property type="entry name" value="AXH domain"/>
    <property type="match status" value="1"/>
</dbReference>
<feature type="compositionally biased region" description="Basic and acidic residues" evidence="9">
    <location>
        <begin position="1"/>
        <end position="19"/>
    </location>
</feature>
<dbReference type="PROSITE" id="PS51148">
    <property type="entry name" value="AXH"/>
    <property type="match status" value="1"/>
</dbReference>
<dbReference type="InterPro" id="IPR003652">
    <property type="entry name" value="Ataxin_AXH_dom"/>
</dbReference>
<dbReference type="InterPro" id="IPR043404">
    <property type="entry name" value="ATAXIN1-like"/>
</dbReference>
<dbReference type="SMART" id="SM00536">
    <property type="entry name" value="AXH"/>
    <property type="match status" value="1"/>
</dbReference>
<keyword evidence="8" id="KW-0539">Nucleus</keyword>
<organism evidence="11 12">
    <name type="scientific">Tachysurus vachellii</name>
    <name type="common">Darkbarbel catfish</name>
    <name type="synonym">Pelteobagrus vachellii</name>
    <dbReference type="NCBI Taxonomy" id="175792"/>
    <lineage>
        <taxon>Eukaryota</taxon>
        <taxon>Metazoa</taxon>
        <taxon>Chordata</taxon>
        <taxon>Craniata</taxon>
        <taxon>Vertebrata</taxon>
        <taxon>Euteleostomi</taxon>
        <taxon>Actinopterygii</taxon>
        <taxon>Neopterygii</taxon>
        <taxon>Teleostei</taxon>
        <taxon>Ostariophysi</taxon>
        <taxon>Siluriformes</taxon>
        <taxon>Bagridae</taxon>
        <taxon>Tachysurus</taxon>
    </lineage>
</organism>
<keyword evidence="6" id="KW-0238">DNA-binding</keyword>
<evidence type="ECO:0000256" key="7">
    <source>
        <dbReference type="ARBA" id="ARBA00023163"/>
    </source>
</evidence>
<dbReference type="GO" id="GO:0006355">
    <property type="term" value="P:regulation of DNA-templated transcription"/>
    <property type="evidence" value="ECO:0007669"/>
    <property type="project" value="InterPro"/>
</dbReference>
<evidence type="ECO:0000259" key="10">
    <source>
        <dbReference type="PROSITE" id="PS51148"/>
    </source>
</evidence>
<dbReference type="GO" id="GO:0003677">
    <property type="term" value="F:DNA binding"/>
    <property type="evidence" value="ECO:0007669"/>
    <property type="project" value="UniProtKB-KW"/>
</dbReference>
<feature type="compositionally biased region" description="Low complexity" evidence="9">
    <location>
        <begin position="47"/>
        <end position="60"/>
    </location>
</feature>
<keyword evidence="3" id="KW-0678">Repressor</keyword>
<dbReference type="Pfam" id="PF08517">
    <property type="entry name" value="AXH"/>
    <property type="match status" value="1"/>
</dbReference>
<name>A0AA88NXU5_TACVA</name>
<feature type="domain" description="AXH" evidence="10">
    <location>
        <begin position="456"/>
        <end position="588"/>
    </location>
</feature>
<gene>
    <name evidence="11" type="ORF">Q7C36_001489</name>
</gene>
<evidence type="ECO:0000313" key="11">
    <source>
        <dbReference type="EMBL" id="KAK2869618.1"/>
    </source>
</evidence>
<dbReference type="GO" id="GO:0003723">
    <property type="term" value="F:RNA binding"/>
    <property type="evidence" value="ECO:0007669"/>
    <property type="project" value="InterPro"/>
</dbReference>
<feature type="compositionally biased region" description="Low complexity" evidence="9">
    <location>
        <begin position="592"/>
        <end position="602"/>
    </location>
</feature>